<gene>
    <name evidence="1" type="ORF">HUG17_7148</name>
</gene>
<dbReference type="Proteomes" id="UP000828236">
    <property type="component" value="Unassembled WGS sequence"/>
</dbReference>
<evidence type="ECO:0000313" key="1">
    <source>
        <dbReference type="EMBL" id="KAH7636942.1"/>
    </source>
</evidence>
<comment type="caution">
    <text evidence="1">The sequence shown here is derived from an EMBL/GenBank/DDBJ whole genome shotgun (WGS) entry which is preliminary data.</text>
</comment>
<reference evidence="1" key="2">
    <citation type="journal article" date="2021" name="World Allergy Organ. J.">
        <title>Chromosome-level assembly of Dermatophagoides farinae genome and transcriptome reveals two novel allergens Der f 37 and Der f 39.</title>
        <authorList>
            <person name="Chen J."/>
            <person name="Cai Z."/>
            <person name="Fan D."/>
            <person name="Hu J."/>
            <person name="Hou Y."/>
            <person name="He Y."/>
            <person name="Zhang Z."/>
            <person name="Zhao Z."/>
            <person name="Gao P."/>
            <person name="Hu W."/>
            <person name="Sun J."/>
            <person name="Li J."/>
            <person name="Ji K."/>
        </authorList>
    </citation>
    <scope>NUCLEOTIDE SEQUENCE</scope>
    <source>
        <strain evidence="1">JKM2019</strain>
    </source>
</reference>
<organism evidence="1">
    <name type="scientific">Dermatophagoides farinae</name>
    <name type="common">American house dust mite</name>
    <dbReference type="NCBI Taxonomy" id="6954"/>
    <lineage>
        <taxon>Eukaryota</taxon>
        <taxon>Metazoa</taxon>
        <taxon>Ecdysozoa</taxon>
        <taxon>Arthropoda</taxon>
        <taxon>Chelicerata</taxon>
        <taxon>Arachnida</taxon>
        <taxon>Acari</taxon>
        <taxon>Acariformes</taxon>
        <taxon>Sarcoptiformes</taxon>
        <taxon>Astigmata</taxon>
        <taxon>Psoroptidia</taxon>
        <taxon>Analgoidea</taxon>
        <taxon>Pyroglyphidae</taxon>
        <taxon>Dermatophagoidinae</taxon>
        <taxon>Dermatophagoides</taxon>
    </lineage>
</organism>
<dbReference type="AlphaFoldDB" id="A0A9D4NS55"/>
<sequence>MAIILGTLSEQDANMVMSCENPENMLELLRNNGLDEIDLCQRVLAILPPEHQDIVSQVRVIVVLITLL</sequence>
<dbReference type="EMBL" id="SDOV01000009">
    <property type="protein sequence ID" value="KAH7636942.1"/>
    <property type="molecule type" value="Genomic_DNA"/>
</dbReference>
<proteinExistence type="predicted"/>
<reference evidence="1" key="1">
    <citation type="submission" date="2020-06" db="EMBL/GenBank/DDBJ databases">
        <authorList>
            <person name="Ji K."/>
            <person name="Li J."/>
        </authorList>
    </citation>
    <scope>NUCLEOTIDE SEQUENCE</scope>
    <source>
        <strain evidence="1">JKM2019</strain>
        <tissue evidence="1">Whole body</tissue>
    </source>
</reference>
<name>A0A9D4NS55_DERFA</name>
<accession>A0A9D4NS55</accession>
<protein>
    <submittedName>
        <fullName evidence="1">Uncharacterized protein</fullName>
    </submittedName>
</protein>